<evidence type="ECO:0000313" key="5">
    <source>
        <dbReference type="Proteomes" id="UP000721236"/>
    </source>
</evidence>
<dbReference type="PANTHER" id="PTHR45674">
    <property type="entry name" value="DNA LIGASE 1/3 FAMILY MEMBER"/>
    <property type="match status" value="1"/>
</dbReference>
<dbReference type="Proteomes" id="UP000721236">
    <property type="component" value="Unassembled WGS sequence"/>
</dbReference>
<keyword evidence="2" id="KW-0436">Ligase</keyword>
<gene>
    <name evidence="4" type="primary">ligD_1</name>
    <name evidence="4" type="ORF">LMG21510_01942</name>
</gene>
<dbReference type="SUPFAM" id="SSF56091">
    <property type="entry name" value="DNA ligase/mRNA capping enzyme, catalytic domain"/>
    <property type="match status" value="1"/>
</dbReference>
<keyword evidence="5" id="KW-1185">Reference proteome</keyword>
<feature type="domain" description="ATP-dependent DNA ligase family profile" evidence="3">
    <location>
        <begin position="112"/>
        <end position="193"/>
    </location>
</feature>
<organism evidence="4 5">
    <name type="scientific">Cupriavidus respiraculi</name>
    <dbReference type="NCBI Taxonomy" id="195930"/>
    <lineage>
        <taxon>Bacteria</taxon>
        <taxon>Pseudomonadati</taxon>
        <taxon>Pseudomonadota</taxon>
        <taxon>Betaproteobacteria</taxon>
        <taxon>Burkholderiales</taxon>
        <taxon>Burkholderiaceae</taxon>
        <taxon>Cupriavidus</taxon>
    </lineage>
</organism>
<protein>
    <submittedName>
        <fullName evidence="4">Multifunctional non-homologous end joining protein LigD</fullName>
    </submittedName>
</protein>
<dbReference type="PANTHER" id="PTHR45674:SF4">
    <property type="entry name" value="DNA LIGASE 1"/>
    <property type="match status" value="1"/>
</dbReference>
<dbReference type="EMBL" id="CAJZAH010000002">
    <property type="protein sequence ID" value="CAG9172341.1"/>
    <property type="molecule type" value="Genomic_DNA"/>
</dbReference>
<dbReference type="Gene3D" id="3.30.1490.70">
    <property type="match status" value="1"/>
</dbReference>
<dbReference type="Pfam" id="PF01068">
    <property type="entry name" value="DNA_ligase_A_M"/>
    <property type="match status" value="1"/>
</dbReference>
<evidence type="ECO:0000256" key="1">
    <source>
        <dbReference type="ARBA" id="ARBA00007572"/>
    </source>
</evidence>
<dbReference type="InterPro" id="IPR012310">
    <property type="entry name" value="DNA_ligase_ATP-dep_cent"/>
</dbReference>
<name>A0ABN7YJ14_9BURK</name>
<dbReference type="Gene3D" id="3.30.470.30">
    <property type="entry name" value="DNA ligase/mRNA capping enzyme"/>
    <property type="match status" value="1"/>
</dbReference>
<evidence type="ECO:0000313" key="4">
    <source>
        <dbReference type="EMBL" id="CAG9172341.1"/>
    </source>
</evidence>
<sequence length="205" mass="22631">MAAPTLADLSPMLLTERKTIPTTGDWLYEIKYDGYRLLAATGDPQLRSRNGHVATKWFPEIAEAMATLAPGCILDGEICVLDDMGRPDFDRLHKRAARRGRPGGSDPVVYSVFDLLVLHGEDIRDQPVEDRKAALQDVLDCCTSVLLYVQDVDDGQGLYQHALALGLEGIVGKRLGSVYNCGKRSPDWVKVKRPGAVPPERFKRA</sequence>
<comment type="caution">
    <text evidence="4">The sequence shown here is derived from an EMBL/GenBank/DDBJ whole genome shotgun (WGS) entry which is preliminary data.</text>
</comment>
<dbReference type="CDD" id="cd07906">
    <property type="entry name" value="Adenylation_DNA_ligase_LigD_LigC"/>
    <property type="match status" value="1"/>
</dbReference>
<proteinExistence type="inferred from homology"/>
<reference evidence="4 5" key="1">
    <citation type="submission" date="2021-08" db="EMBL/GenBank/DDBJ databases">
        <authorList>
            <person name="Peeters C."/>
        </authorList>
    </citation>
    <scope>NUCLEOTIDE SEQUENCE [LARGE SCALE GENOMIC DNA]</scope>
    <source>
        <strain evidence="4 5">LMG 21510</strain>
    </source>
</reference>
<evidence type="ECO:0000256" key="2">
    <source>
        <dbReference type="ARBA" id="ARBA00022598"/>
    </source>
</evidence>
<comment type="similarity">
    <text evidence="1">Belongs to the ATP-dependent DNA ligase family.</text>
</comment>
<evidence type="ECO:0000259" key="3">
    <source>
        <dbReference type="PROSITE" id="PS50160"/>
    </source>
</evidence>
<dbReference type="PROSITE" id="PS50160">
    <property type="entry name" value="DNA_LIGASE_A3"/>
    <property type="match status" value="1"/>
</dbReference>
<dbReference type="InterPro" id="IPR050191">
    <property type="entry name" value="ATP-dep_DNA_ligase"/>
</dbReference>
<accession>A0ABN7YJ14</accession>